<evidence type="ECO:0000313" key="1">
    <source>
        <dbReference type="EMBL" id="ADI13308.1"/>
    </source>
</evidence>
<protein>
    <recommendedName>
        <fullName evidence="3">DUF2993 domain-containing protein</fullName>
    </recommendedName>
</protein>
<accession>D7CXU8</accession>
<reference evidence="2" key="1">
    <citation type="submission" date="2010-05" db="EMBL/GenBank/DDBJ databases">
        <title>The complete genome of Truepera radiovictris DSM 17093.</title>
        <authorList>
            <consortium name="US DOE Joint Genome Institute (JGI-PGF)"/>
            <person name="Lucas S."/>
            <person name="Copeland A."/>
            <person name="Lapidus A."/>
            <person name="Glavina del Rio T."/>
            <person name="Dalin E."/>
            <person name="Tice H."/>
            <person name="Bruce D."/>
            <person name="Goodwin L."/>
            <person name="Pitluck S."/>
            <person name="Kyrpides N."/>
            <person name="Mavromatis K."/>
            <person name="Ovchinnikova G."/>
            <person name="Munk A.C."/>
            <person name="Detter J.C."/>
            <person name="Han C."/>
            <person name="Tapia R."/>
            <person name="Land M."/>
            <person name="Hauser L."/>
            <person name="Markowitz V."/>
            <person name="Cheng J.-F."/>
            <person name="Hugenholtz P."/>
            <person name="Woyke T."/>
            <person name="Wu D."/>
            <person name="Tindall B."/>
            <person name="Pomrenke H.G."/>
            <person name="Brambilla E."/>
            <person name="Klenk H.-P."/>
            <person name="Eisen J.A."/>
        </authorList>
    </citation>
    <scope>NUCLEOTIDE SEQUENCE [LARGE SCALE GENOMIC DNA]</scope>
    <source>
        <strain evidence="2">DSM 17093 / CIP 108686 / LMG 22925 / RQ-24</strain>
    </source>
</reference>
<sequence length="165" mass="17532">MLTPEPCGPLEVPIAQLVLPFPEALALATADKPLPPPVERVSCSGSTVHVTLNPEALLPRPLRALAPRVRLELHYLGFAAGVVSFSLVSSVLALPIHRLLNLLTAAIPLPPGVSVHKGAAAPELRVDVQALLNRQLSGVTLTELYLHDGDVVMVARIDNVRRPPA</sequence>
<dbReference type="KEGG" id="tra:Trad_0166"/>
<dbReference type="EMBL" id="CP002049">
    <property type="protein sequence ID" value="ADI13308.1"/>
    <property type="molecule type" value="Genomic_DNA"/>
</dbReference>
<dbReference type="Proteomes" id="UP000000379">
    <property type="component" value="Chromosome"/>
</dbReference>
<proteinExistence type="predicted"/>
<name>D7CXU8_TRURR</name>
<evidence type="ECO:0008006" key="3">
    <source>
        <dbReference type="Google" id="ProtNLM"/>
    </source>
</evidence>
<dbReference type="AlphaFoldDB" id="D7CXU8"/>
<dbReference type="HOGENOM" id="CLU_1610052_0_0_0"/>
<dbReference type="RefSeq" id="WP_013176688.1">
    <property type="nucleotide sequence ID" value="NC_014221.1"/>
</dbReference>
<gene>
    <name evidence="1" type="ordered locus">Trad_0166</name>
</gene>
<reference evidence="1 2" key="2">
    <citation type="journal article" date="2011" name="Stand. Genomic Sci.">
        <title>Complete genome sequence of Truepera radiovictrix type strain (RQ-24).</title>
        <authorList>
            <person name="Ivanova N."/>
            <person name="Rohde C."/>
            <person name="Munk C."/>
            <person name="Nolan M."/>
            <person name="Lucas S."/>
            <person name="Del Rio T.G."/>
            <person name="Tice H."/>
            <person name="Deshpande S."/>
            <person name="Cheng J.F."/>
            <person name="Tapia R."/>
            <person name="Han C."/>
            <person name="Goodwin L."/>
            <person name="Pitluck S."/>
            <person name="Liolios K."/>
            <person name="Mavromatis K."/>
            <person name="Mikhailova N."/>
            <person name="Pati A."/>
            <person name="Chen A."/>
            <person name="Palaniappan K."/>
            <person name="Land M."/>
            <person name="Hauser L."/>
            <person name="Chang Y.J."/>
            <person name="Jeffries C.D."/>
            <person name="Brambilla E."/>
            <person name="Rohde M."/>
            <person name="Goker M."/>
            <person name="Tindall B.J."/>
            <person name="Woyke T."/>
            <person name="Bristow J."/>
            <person name="Eisen J.A."/>
            <person name="Markowitz V."/>
            <person name="Hugenholtz P."/>
            <person name="Kyrpides N.C."/>
            <person name="Klenk H.P."/>
            <person name="Lapidus A."/>
        </authorList>
    </citation>
    <scope>NUCLEOTIDE SEQUENCE [LARGE SCALE GENOMIC DNA]</scope>
    <source>
        <strain evidence="2">DSM 17093 / CIP 108686 / LMG 22925 / RQ-24</strain>
    </source>
</reference>
<keyword evidence="2" id="KW-1185">Reference proteome</keyword>
<evidence type="ECO:0000313" key="2">
    <source>
        <dbReference type="Proteomes" id="UP000000379"/>
    </source>
</evidence>
<organism evidence="1 2">
    <name type="scientific">Truepera radiovictrix (strain DSM 17093 / CIP 108686 / LMG 22925 / RQ-24)</name>
    <dbReference type="NCBI Taxonomy" id="649638"/>
    <lineage>
        <taxon>Bacteria</taxon>
        <taxon>Thermotogati</taxon>
        <taxon>Deinococcota</taxon>
        <taxon>Deinococci</taxon>
        <taxon>Trueperales</taxon>
        <taxon>Trueperaceae</taxon>
        <taxon>Truepera</taxon>
    </lineage>
</organism>
<dbReference type="STRING" id="649638.Trad_0166"/>